<keyword evidence="2" id="KW-0472">Membrane</keyword>
<dbReference type="Pfam" id="PF11807">
    <property type="entry name" value="UstYa"/>
    <property type="match status" value="1"/>
</dbReference>
<dbReference type="OrthoDB" id="3687641at2759"/>
<feature type="transmembrane region" description="Helical" evidence="2">
    <location>
        <begin position="6"/>
        <end position="28"/>
    </location>
</feature>
<dbReference type="GO" id="GO:0043386">
    <property type="term" value="P:mycotoxin biosynthetic process"/>
    <property type="evidence" value="ECO:0007669"/>
    <property type="project" value="InterPro"/>
</dbReference>
<proteinExistence type="inferred from homology"/>
<comment type="caution">
    <text evidence="3">The sequence shown here is derived from an EMBL/GenBank/DDBJ whole genome shotgun (WGS) entry which is preliminary data.</text>
</comment>
<dbReference type="AlphaFoldDB" id="A0A286UIK9"/>
<dbReference type="EMBL" id="NBII01000004">
    <property type="protein sequence ID" value="PAV19417.1"/>
    <property type="molecule type" value="Genomic_DNA"/>
</dbReference>
<name>A0A286UIK9_9AGAM</name>
<accession>A0A286UIK9</accession>
<evidence type="ECO:0000256" key="2">
    <source>
        <dbReference type="SAM" id="Phobius"/>
    </source>
</evidence>
<keyword evidence="4" id="KW-1185">Reference proteome</keyword>
<dbReference type="InterPro" id="IPR021765">
    <property type="entry name" value="UstYa-like"/>
</dbReference>
<reference evidence="3 4" key="1">
    <citation type="journal article" date="2017" name="Mol. Ecol.">
        <title>Comparative and population genomic landscape of Phellinus noxius: A hypervariable fungus causing root rot in trees.</title>
        <authorList>
            <person name="Chung C.L."/>
            <person name="Lee T.J."/>
            <person name="Akiba M."/>
            <person name="Lee H.H."/>
            <person name="Kuo T.H."/>
            <person name="Liu D."/>
            <person name="Ke H.M."/>
            <person name="Yokoi T."/>
            <person name="Roa M.B."/>
            <person name="Lu M.J."/>
            <person name="Chang Y.Y."/>
            <person name="Ann P.J."/>
            <person name="Tsai J.N."/>
            <person name="Chen C.Y."/>
            <person name="Tzean S.S."/>
            <person name="Ota Y."/>
            <person name="Hattori T."/>
            <person name="Sahashi N."/>
            <person name="Liou R.F."/>
            <person name="Kikuchi T."/>
            <person name="Tsai I.J."/>
        </authorList>
    </citation>
    <scope>NUCLEOTIDE SEQUENCE [LARGE SCALE GENOMIC DNA]</scope>
    <source>
        <strain evidence="3 4">FFPRI411160</strain>
    </source>
</reference>
<keyword evidence="2" id="KW-0812">Transmembrane</keyword>
<gene>
    <name evidence="3" type="ORF">PNOK_0435100</name>
</gene>
<dbReference type="Proteomes" id="UP000217199">
    <property type="component" value="Unassembled WGS sequence"/>
</dbReference>
<comment type="similarity">
    <text evidence="1">Belongs to the ustYa family.</text>
</comment>
<keyword evidence="2" id="KW-1133">Transmembrane helix</keyword>
<evidence type="ECO:0000256" key="1">
    <source>
        <dbReference type="ARBA" id="ARBA00035112"/>
    </source>
</evidence>
<sequence length="192" mass="22028">MNHRPILDLLIISCFLLNLVLFCIRIYANLHPLSSLTSIFPKDSYPYSYTGDDYPEHLPLSPLTPPRTQIRTFNLSPSNFPIEGQGADVQWNSMFPPGYGQQTAMYCTYEKILGVEHQQHCLNYLRQTTLCRADLTLERMDEMEISDFSASILRVALEPREDGYADFRESLDLSTASGRNTVEVELERHISF</sequence>
<evidence type="ECO:0000313" key="3">
    <source>
        <dbReference type="EMBL" id="PAV19417.1"/>
    </source>
</evidence>
<dbReference type="InParanoid" id="A0A286UIK9"/>
<organism evidence="3 4">
    <name type="scientific">Pyrrhoderma noxium</name>
    <dbReference type="NCBI Taxonomy" id="2282107"/>
    <lineage>
        <taxon>Eukaryota</taxon>
        <taxon>Fungi</taxon>
        <taxon>Dikarya</taxon>
        <taxon>Basidiomycota</taxon>
        <taxon>Agaricomycotina</taxon>
        <taxon>Agaricomycetes</taxon>
        <taxon>Hymenochaetales</taxon>
        <taxon>Hymenochaetaceae</taxon>
        <taxon>Pyrrhoderma</taxon>
    </lineage>
</organism>
<evidence type="ECO:0000313" key="4">
    <source>
        <dbReference type="Proteomes" id="UP000217199"/>
    </source>
</evidence>
<protein>
    <submittedName>
        <fullName evidence="3">Uncharacterized protein</fullName>
    </submittedName>
</protein>